<evidence type="ECO:0000313" key="2">
    <source>
        <dbReference type="EMBL" id="MCY1143390.1"/>
    </source>
</evidence>
<keyword evidence="1" id="KW-0812">Transmembrane</keyword>
<evidence type="ECO:0008006" key="4">
    <source>
        <dbReference type="Google" id="ProtNLM"/>
    </source>
</evidence>
<sequence length="169" mass="17979">MDQPVVSPRRRRALIALMAVVGVVAVVFSAYLLGLFDDEGRFRTEPEACASVTPSLPRLGAAYVAKPDGESSCGLYLPEAGQPEITISYAVVTPSRGDAPTAASTKLREFAPLGFTELPNLADEAYIRDTSLYFRVSNLLVGITLQPGATATQAAVHTFARELAAHLQA</sequence>
<protein>
    <recommendedName>
        <fullName evidence="4">DUF3558 domain-containing protein</fullName>
    </recommendedName>
</protein>
<keyword evidence="3" id="KW-1185">Reference proteome</keyword>
<dbReference type="EMBL" id="JAPNTZ010000015">
    <property type="protein sequence ID" value="MCY1143390.1"/>
    <property type="molecule type" value="Genomic_DNA"/>
</dbReference>
<evidence type="ECO:0000256" key="1">
    <source>
        <dbReference type="SAM" id="Phobius"/>
    </source>
</evidence>
<gene>
    <name evidence="2" type="ORF">OWR29_35790</name>
</gene>
<dbReference type="RefSeq" id="WP_267567919.1">
    <property type="nucleotide sequence ID" value="NZ_JAPNTZ010000015.1"/>
</dbReference>
<organism evidence="2 3">
    <name type="scientific">Paractinoplanes pyxinae</name>
    <dbReference type="NCBI Taxonomy" id="2997416"/>
    <lineage>
        <taxon>Bacteria</taxon>
        <taxon>Bacillati</taxon>
        <taxon>Actinomycetota</taxon>
        <taxon>Actinomycetes</taxon>
        <taxon>Micromonosporales</taxon>
        <taxon>Micromonosporaceae</taxon>
        <taxon>Paractinoplanes</taxon>
    </lineage>
</organism>
<proteinExistence type="predicted"/>
<keyword evidence="1" id="KW-0472">Membrane</keyword>
<accession>A0ABT4BA59</accession>
<feature type="transmembrane region" description="Helical" evidence="1">
    <location>
        <begin position="12"/>
        <end position="36"/>
    </location>
</feature>
<dbReference type="Proteomes" id="UP001151002">
    <property type="component" value="Unassembled WGS sequence"/>
</dbReference>
<reference evidence="2" key="1">
    <citation type="submission" date="2022-11" db="EMBL/GenBank/DDBJ databases">
        <authorList>
            <person name="Somphong A."/>
            <person name="Phongsopitanun W."/>
        </authorList>
    </citation>
    <scope>NUCLEOTIDE SEQUENCE</scope>
    <source>
        <strain evidence="2">Pm04-4</strain>
    </source>
</reference>
<name>A0ABT4BA59_9ACTN</name>
<evidence type="ECO:0000313" key="3">
    <source>
        <dbReference type="Proteomes" id="UP001151002"/>
    </source>
</evidence>
<keyword evidence="1" id="KW-1133">Transmembrane helix</keyword>
<comment type="caution">
    <text evidence="2">The sequence shown here is derived from an EMBL/GenBank/DDBJ whole genome shotgun (WGS) entry which is preliminary data.</text>
</comment>